<name>A0A9C5Z7U3_9MUSC</name>
<organism evidence="1 2">
    <name type="scientific">Glossina fuscipes</name>
    <dbReference type="NCBI Taxonomy" id="7396"/>
    <lineage>
        <taxon>Eukaryota</taxon>
        <taxon>Metazoa</taxon>
        <taxon>Ecdysozoa</taxon>
        <taxon>Arthropoda</taxon>
        <taxon>Hexapoda</taxon>
        <taxon>Insecta</taxon>
        <taxon>Pterygota</taxon>
        <taxon>Neoptera</taxon>
        <taxon>Endopterygota</taxon>
        <taxon>Diptera</taxon>
        <taxon>Brachycera</taxon>
        <taxon>Muscomorpha</taxon>
        <taxon>Hippoboscoidea</taxon>
        <taxon>Glossinidae</taxon>
        <taxon>Glossina</taxon>
    </lineage>
</organism>
<dbReference type="Proteomes" id="UP000092443">
    <property type="component" value="Unplaced"/>
</dbReference>
<sequence length="115" mass="13933">MFGLICVLKCHFRCKTKTTYLHKKKSFQKNYCFLVPKFFFILNQKLLITKHWVILLCGFRDSELQKKKKKREIPEQLAEKAQNNLLNDLINKWPKIKESCWQNLYKNTLDVPKKR</sequence>
<dbReference type="GeneID" id="119638633"/>
<dbReference type="RefSeq" id="XP_037891459.1">
    <property type="nucleotide sequence ID" value="XM_038035531.1"/>
</dbReference>
<dbReference type="KEGG" id="gfs:119638633"/>
<accession>A0A9C5Z7U3</accession>
<protein>
    <submittedName>
        <fullName evidence="2">Uncharacterized protein LOC119638633</fullName>
    </submittedName>
</protein>
<evidence type="ECO:0000313" key="2">
    <source>
        <dbReference type="RefSeq" id="XP_037891459.1"/>
    </source>
</evidence>
<keyword evidence="1" id="KW-1185">Reference proteome</keyword>
<evidence type="ECO:0000313" key="1">
    <source>
        <dbReference type="Proteomes" id="UP000092443"/>
    </source>
</evidence>
<gene>
    <name evidence="2" type="primary">LOC119638633</name>
</gene>
<reference evidence="2" key="1">
    <citation type="submission" date="2025-08" db="UniProtKB">
        <authorList>
            <consortium name="RefSeq"/>
        </authorList>
    </citation>
    <scope>IDENTIFICATION</scope>
    <source>
        <tissue evidence="2">Whole body pupa</tissue>
    </source>
</reference>
<dbReference type="AlphaFoldDB" id="A0A9C5Z7U3"/>
<proteinExistence type="predicted"/>